<dbReference type="AlphaFoldDB" id="A0A511Z9T6"/>
<comment type="caution">
    <text evidence="1">The sequence shown here is derived from an EMBL/GenBank/DDBJ whole genome shotgun (WGS) entry which is preliminary data.</text>
</comment>
<keyword evidence="2" id="KW-1185">Reference proteome</keyword>
<sequence>MQKQKRKTHMLLIGTLFAIFIVFINSTIGSMGGEKEKGEESREVTALEQTLMKIEGIGEVSIYLHYDLREESSPLADYFSTSGSKSGKENPLQGILVVAEGADNPKMKNELTRIISTVLQLPEHRIVVEEMNKRGIHVESE</sequence>
<dbReference type="RefSeq" id="WP_147058866.1">
    <property type="nucleotide sequence ID" value="NZ_BJYL01000034.1"/>
</dbReference>
<evidence type="ECO:0000313" key="2">
    <source>
        <dbReference type="Proteomes" id="UP000321901"/>
    </source>
</evidence>
<dbReference type="Proteomes" id="UP000321901">
    <property type="component" value="Unassembled WGS sequence"/>
</dbReference>
<organism evidence="1 2">
    <name type="scientific">Sporosarcina luteola</name>
    <dbReference type="NCBI Taxonomy" id="582850"/>
    <lineage>
        <taxon>Bacteria</taxon>
        <taxon>Bacillati</taxon>
        <taxon>Bacillota</taxon>
        <taxon>Bacilli</taxon>
        <taxon>Bacillales</taxon>
        <taxon>Caryophanaceae</taxon>
        <taxon>Sporosarcina</taxon>
    </lineage>
</organism>
<name>A0A511Z9T6_9BACL</name>
<dbReference type="EMBL" id="BJYL01000034">
    <property type="protein sequence ID" value="GEN84216.1"/>
    <property type="molecule type" value="Genomic_DNA"/>
</dbReference>
<dbReference type="OrthoDB" id="2381602at2"/>
<protein>
    <recommendedName>
        <fullName evidence="3">Stage III sporulation protein AG</fullName>
    </recommendedName>
</protein>
<accession>A0A511Z9T6</accession>
<proteinExistence type="predicted"/>
<gene>
    <name evidence="1" type="ORF">SLU01_25280</name>
</gene>
<reference evidence="1 2" key="1">
    <citation type="submission" date="2019-07" db="EMBL/GenBank/DDBJ databases">
        <title>Whole genome shotgun sequence of Sporosarcina luteola NBRC 105378.</title>
        <authorList>
            <person name="Hosoyama A."/>
            <person name="Uohara A."/>
            <person name="Ohji S."/>
            <person name="Ichikawa N."/>
        </authorList>
    </citation>
    <scope>NUCLEOTIDE SEQUENCE [LARGE SCALE GENOMIC DNA]</scope>
    <source>
        <strain evidence="1 2">NBRC 105378</strain>
    </source>
</reference>
<evidence type="ECO:0008006" key="3">
    <source>
        <dbReference type="Google" id="ProtNLM"/>
    </source>
</evidence>
<evidence type="ECO:0000313" key="1">
    <source>
        <dbReference type="EMBL" id="GEN84216.1"/>
    </source>
</evidence>